<evidence type="ECO:0000259" key="11">
    <source>
        <dbReference type="Pfam" id="PF04815"/>
    </source>
</evidence>
<dbReference type="GO" id="GO:0030127">
    <property type="term" value="C:COPII vesicle coat"/>
    <property type="evidence" value="ECO:0007669"/>
    <property type="project" value="InterPro"/>
</dbReference>
<dbReference type="InterPro" id="IPR050550">
    <property type="entry name" value="SEC23_SEC24_subfamily"/>
</dbReference>
<reference evidence="13" key="1">
    <citation type="submission" date="2018-11" db="EMBL/GenBank/DDBJ databases">
        <title>Venom-gland transcriptomics and venom proteomics of the Florida green centipede (Hemiscolopendra marginata) reveal sex-based variation in a centipede venom.</title>
        <authorList>
            <person name="Nystrom G.S."/>
            <person name="Ward M.J."/>
            <person name="Ellsworth S.A."/>
            <person name="Rokyta D.R."/>
        </authorList>
    </citation>
    <scope>NUCLEOTIDE SEQUENCE</scope>
    <source>
        <tissue evidence="13">Venom gland</tissue>
    </source>
</reference>
<evidence type="ECO:0000256" key="7">
    <source>
        <dbReference type="SAM" id="MobiDB-lite"/>
    </source>
</evidence>
<dbReference type="SUPFAM" id="SSF82754">
    <property type="entry name" value="C-terminal, gelsolin-like domain of Sec23/24"/>
    <property type="match status" value="1"/>
</dbReference>
<evidence type="ECO:0000256" key="6">
    <source>
        <dbReference type="ARBA" id="ARBA00023329"/>
    </source>
</evidence>
<dbReference type="FunFam" id="3.40.50.410:FF:000020">
    <property type="entry name" value="protein transport protein Sec24D isoform X1"/>
    <property type="match status" value="1"/>
</dbReference>
<dbReference type="EMBL" id="GHBY01000393">
    <property type="protein sequence ID" value="MUP40570.1"/>
    <property type="molecule type" value="Transcribed_RNA"/>
</dbReference>
<dbReference type="InterPro" id="IPR006896">
    <property type="entry name" value="Sec23/24_trunk_dom"/>
</dbReference>
<feature type="domain" description="Sec23/Sec24 beta-sandwich" evidence="12">
    <location>
        <begin position="542"/>
        <end position="625"/>
    </location>
</feature>
<feature type="compositionally biased region" description="Polar residues" evidence="7">
    <location>
        <begin position="23"/>
        <end position="33"/>
    </location>
</feature>
<dbReference type="InterPro" id="IPR006900">
    <property type="entry name" value="Sec23/24_helical_dom"/>
</dbReference>
<dbReference type="InterPro" id="IPR036175">
    <property type="entry name" value="Sec23/24_helical_dom_sf"/>
</dbReference>
<keyword evidence="4" id="KW-0813">Transport</keyword>
<dbReference type="GO" id="GO:0000149">
    <property type="term" value="F:SNARE binding"/>
    <property type="evidence" value="ECO:0007669"/>
    <property type="project" value="TreeGrafter"/>
</dbReference>
<feature type="region of interest" description="Disordered" evidence="7">
    <location>
        <begin position="1"/>
        <end position="33"/>
    </location>
</feature>
<dbReference type="SUPFAM" id="SSF81995">
    <property type="entry name" value="beta-sandwich domain of Sec23/24"/>
    <property type="match status" value="1"/>
</dbReference>
<dbReference type="InterPro" id="IPR029006">
    <property type="entry name" value="ADF-H/Gelsolin-like_dom_sf"/>
</dbReference>
<feature type="domain" description="Zinc finger Sec23/Sec24-type" evidence="9">
    <location>
        <begin position="219"/>
        <end position="257"/>
    </location>
</feature>
<dbReference type="Pfam" id="PF04811">
    <property type="entry name" value="Sec23_trunk"/>
    <property type="match status" value="1"/>
</dbReference>
<dbReference type="GO" id="GO:0005789">
    <property type="term" value="C:endoplasmic reticulum membrane"/>
    <property type="evidence" value="ECO:0007669"/>
    <property type="project" value="UniProtKB-SubCell"/>
</dbReference>
<dbReference type="Gene3D" id="1.20.120.730">
    <property type="entry name" value="Sec23/Sec24 helical domain"/>
    <property type="match status" value="1"/>
</dbReference>
<feature type="domain" description="Sec23/Sec24 helical" evidence="11">
    <location>
        <begin position="638"/>
        <end position="738"/>
    </location>
</feature>
<comment type="similarity">
    <text evidence="3">Belongs to the SEC23/SEC24 family. SEC24 subfamily.</text>
</comment>
<dbReference type="InterPro" id="IPR036465">
    <property type="entry name" value="vWFA_dom_sf"/>
</dbReference>
<dbReference type="GO" id="GO:0070971">
    <property type="term" value="C:endoplasmic reticulum exit site"/>
    <property type="evidence" value="ECO:0007669"/>
    <property type="project" value="TreeGrafter"/>
</dbReference>
<dbReference type="InterPro" id="IPR036174">
    <property type="entry name" value="Znf_Sec23_Sec24_sf"/>
</dbReference>
<evidence type="ECO:0000313" key="13">
    <source>
        <dbReference type="EMBL" id="MUP40570.1"/>
    </source>
</evidence>
<dbReference type="Gene3D" id="3.40.20.10">
    <property type="entry name" value="Severin"/>
    <property type="match status" value="1"/>
</dbReference>
<accession>A0A646QIX8</accession>
<dbReference type="Pfam" id="PF04815">
    <property type="entry name" value="Sec23_helical"/>
    <property type="match status" value="1"/>
</dbReference>
<dbReference type="CDD" id="cd01479">
    <property type="entry name" value="Sec24-like"/>
    <property type="match status" value="1"/>
</dbReference>
<dbReference type="GO" id="GO:0090110">
    <property type="term" value="P:COPII-coated vesicle cargo loading"/>
    <property type="evidence" value="ECO:0007669"/>
    <property type="project" value="TreeGrafter"/>
</dbReference>
<dbReference type="SUPFAM" id="SSF53300">
    <property type="entry name" value="vWA-like"/>
    <property type="match status" value="1"/>
</dbReference>
<dbReference type="SUPFAM" id="SSF81811">
    <property type="entry name" value="Helical domain of Sec23/24"/>
    <property type="match status" value="1"/>
</dbReference>
<dbReference type="InterPro" id="IPR006895">
    <property type="entry name" value="Znf_Sec23_Sec24"/>
</dbReference>
<dbReference type="Gene3D" id="3.40.50.410">
    <property type="entry name" value="von Willebrand factor, type A domain"/>
    <property type="match status" value="1"/>
</dbReference>
<dbReference type="Gene3D" id="2.30.30.380">
    <property type="entry name" value="Zn-finger domain of Sec23/24"/>
    <property type="match status" value="1"/>
</dbReference>
<feature type="domain" description="Gelsolin-like" evidence="8">
    <location>
        <begin position="757"/>
        <end position="829"/>
    </location>
</feature>
<dbReference type="Gene3D" id="2.60.40.1670">
    <property type="entry name" value="beta-sandwich domain of Sec23/24"/>
    <property type="match status" value="1"/>
</dbReference>
<evidence type="ECO:0000259" key="10">
    <source>
        <dbReference type="Pfam" id="PF04811"/>
    </source>
</evidence>
<dbReference type="Pfam" id="PF00626">
    <property type="entry name" value="Gelsolin"/>
    <property type="match status" value="1"/>
</dbReference>
<proteinExistence type="inferred from homology"/>
<dbReference type="GO" id="GO:0006886">
    <property type="term" value="P:intracellular protein transport"/>
    <property type="evidence" value="ECO:0007669"/>
    <property type="project" value="InterPro"/>
</dbReference>
<dbReference type="Pfam" id="PF04810">
    <property type="entry name" value="zf-Sec23_Sec24"/>
    <property type="match status" value="1"/>
</dbReference>
<feature type="compositionally biased region" description="Low complexity" evidence="7">
    <location>
        <begin position="10"/>
        <end position="21"/>
    </location>
</feature>
<dbReference type="InterPro" id="IPR007123">
    <property type="entry name" value="Gelsolin-like_dom"/>
</dbReference>
<evidence type="ECO:0000256" key="4">
    <source>
        <dbReference type="ARBA" id="ARBA00022448"/>
    </source>
</evidence>
<dbReference type="InterPro" id="IPR041742">
    <property type="entry name" value="Sec24-like_trunk_dom"/>
</dbReference>
<dbReference type="PANTHER" id="PTHR13803:SF4">
    <property type="entry name" value="SECRETORY 24CD, ISOFORM C"/>
    <property type="match status" value="1"/>
</dbReference>
<organism evidence="13">
    <name type="scientific">Hemiscolopendra marginata</name>
    <dbReference type="NCBI Taxonomy" id="943146"/>
    <lineage>
        <taxon>Eukaryota</taxon>
        <taxon>Metazoa</taxon>
        <taxon>Ecdysozoa</taxon>
        <taxon>Arthropoda</taxon>
        <taxon>Myriapoda</taxon>
        <taxon>Chilopoda</taxon>
        <taxon>Pleurostigmophora</taxon>
        <taxon>Scolopendromorpha</taxon>
        <taxon>Scolopendridae</taxon>
        <taxon>Hemiscolopendra</taxon>
    </lineage>
</organism>
<name>A0A646QIX8_9MYRI</name>
<dbReference type="PANTHER" id="PTHR13803">
    <property type="entry name" value="SEC24-RELATED PROTEIN"/>
    <property type="match status" value="1"/>
</dbReference>
<evidence type="ECO:0000256" key="1">
    <source>
        <dbReference type="ARBA" id="ARBA00004299"/>
    </source>
</evidence>
<evidence type="ECO:0000259" key="9">
    <source>
        <dbReference type="Pfam" id="PF04810"/>
    </source>
</evidence>
<protein>
    <submittedName>
        <fullName evidence="13">Protein transport protein Sec24C</fullName>
    </submittedName>
</protein>
<sequence length="888" mass="99521">MLHSVPQQPPMQQQLSLHLPPGIQQSPQQHNIDSFNMLNGPALSQSSYGIGSESISAVVAPSQAMPPLPGSMQARYPPMPAAQGNVPPSSPTSTTPGINRMPPVNQMPSTMQPQQPRRLDPDHMPSPIQVIEDDKKNRGDIFLTNSKGQIPPLVTTNFITQDQGNCNPRFVRSTIYSVPANPDMMKQTSVPFGIVISPFAKLHPQEYPPPVSNAGEQGPVRCVRCKAYMCPFMQFMDGGRRFQCGFCKGTTEVPPDYFAHLDHTGQRVDKYERPELCLGSYEFVATRDYCRNNSFPNSPAFIFLIDVSYSSVKNGMVHLLCQNMKQILSLLPKEGDKSMKVGFITYSNTVHFYNIKNCLAQPQMMVVSDINDVFMPLLDGFLVDVAESDGLIDSLMEQILQMFSDSRETETILGPAIQAGLEALKASDCSGKLFVFHSTLPIAEAPGKLRSRDDRKLLGTDKEKTILAPQSNFYNNLGTECVAAGCCVDLFTFPNNYIDLATIGQVSRLTGGQVHKYTYFQADIDGHRFLEDLKRSVQHEIAFDAIMRVRTSTGVRPTNFYGCFYMSNTTDVELASIDSEKAITVEIKHDDKLTEEDAVYIQVAVLFTSVGGQRRLRIHNLSLNVCIQMADLYRNCELDTIMNYLAKSGLRLLMEQNPKAVKETIITRCAQILACYRKNCASPSLVGQLILPECMKLLPIYANSLLKSDAISGGSELLTDDRSFMMISLSSMDVASTVVYIYPRLIPLHDVDVTSDIMPVSVRCSMEKLQDHGVYLLENGIYMFIWIGMNVSSEWVQNVFSVQSAAQIDIDKTKLHDLDNPLSQRVRNIIQKVQEDRQRYMRLTIVRQRDKLEMVFRHFLVEDKAADNSPSYVDFLCHLHKEIRNLLS</sequence>
<dbReference type="GO" id="GO:0008270">
    <property type="term" value="F:zinc ion binding"/>
    <property type="evidence" value="ECO:0007669"/>
    <property type="project" value="InterPro"/>
</dbReference>
<keyword evidence="5" id="KW-0653">Protein transport</keyword>
<evidence type="ECO:0000259" key="12">
    <source>
        <dbReference type="Pfam" id="PF08033"/>
    </source>
</evidence>
<dbReference type="SUPFAM" id="SSF82919">
    <property type="entry name" value="Zn-finger domain of Sec23/24"/>
    <property type="match status" value="1"/>
</dbReference>
<dbReference type="InterPro" id="IPR012990">
    <property type="entry name" value="Beta-sandwich_Sec23_24"/>
</dbReference>
<evidence type="ECO:0000256" key="2">
    <source>
        <dbReference type="ARBA" id="ARBA00004397"/>
    </source>
</evidence>
<keyword evidence="6" id="KW-0968">Cytoplasmic vesicle</keyword>
<dbReference type="Pfam" id="PF08033">
    <property type="entry name" value="Sec23_BS"/>
    <property type="match status" value="1"/>
</dbReference>
<feature type="domain" description="Sec23/Sec24 trunk" evidence="10">
    <location>
        <begin position="296"/>
        <end position="537"/>
    </location>
</feature>
<comment type="subcellular location">
    <subcellularLocation>
        <location evidence="1">Cytoplasmic vesicle</location>
        <location evidence="1">COPII-coated vesicle membrane</location>
        <topology evidence="1">Peripheral membrane protein</topology>
        <orientation evidence="1">Cytoplasmic side</orientation>
    </subcellularLocation>
    <subcellularLocation>
        <location evidence="2">Endoplasmic reticulum membrane</location>
        <topology evidence="2">Peripheral membrane protein</topology>
        <orientation evidence="2">Cytoplasmic side</orientation>
    </subcellularLocation>
</comment>
<evidence type="ECO:0000256" key="3">
    <source>
        <dbReference type="ARBA" id="ARBA00008334"/>
    </source>
</evidence>
<evidence type="ECO:0000259" key="8">
    <source>
        <dbReference type="Pfam" id="PF00626"/>
    </source>
</evidence>
<dbReference type="InterPro" id="IPR036180">
    <property type="entry name" value="Gelsolin-like_dom_sf"/>
</dbReference>
<evidence type="ECO:0000256" key="5">
    <source>
        <dbReference type="ARBA" id="ARBA00022927"/>
    </source>
</evidence>
<feature type="region of interest" description="Disordered" evidence="7">
    <location>
        <begin position="79"/>
        <end position="99"/>
    </location>
</feature>
<dbReference type="AlphaFoldDB" id="A0A646QIX8"/>